<dbReference type="OrthoDB" id="9981380at2"/>
<dbReference type="RefSeq" id="WP_104763305.1">
    <property type="nucleotide sequence ID" value="NZ_FZPM01000018.1"/>
</dbReference>
<proteinExistence type="predicted"/>
<comment type="caution">
    <text evidence="1">The sequence shown here is derived from an EMBL/GenBank/DDBJ whole genome shotgun (WGS) entry which is preliminary data.</text>
</comment>
<organism evidence="1 2">
    <name type="scientific">Helicobacter aurati</name>
    <dbReference type="NCBI Taxonomy" id="137778"/>
    <lineage>
        <taxon>Bacteria</taxon>
        <taxon>Pseudomonadati</taxon>
        <taxon>Campylobacterota</taxon>
        <taxon>Epsilonproteobacteria</taxon>
        <taxon>Campylobacterales</taxon>
        <taxon>Helicobacteraceae</taxon>
        <taxon>Helicobacter</taxon>
    </lineage>
</organism>
<evidence type="ECO:0000313" key="1">
    <source>
        <dbReference type="EMBL" id="RDU71582.1"/>
    </source>
</evidence>
<protein>
    <submittedName>
        <fullName evidence="1">Uncharacterized protein</fullName>
    </submittedName>
</protein>
<reference evidence="1 2" key="1">
    <citation type="submission" date="2018-04" db="EMBL/GenBank/DDBJ databases">
        <title>Novel Campyloabacter and Helicobacter Species and Strains.</title>
        <authorList>
            <person name="Mannion A.J."/>
            <person name="Shen Z."/>
            <person name="Fox J.G."/>
        </authorList>
    </citation>
    <scope>NUCLEOTIDE SEQUENCE [LARGE SCALE GENOMIC DNA]</scope>
    <source>
        <strain evidence="1 2">MIT 97-5075</strain>
    </source>
</reference>
<dbReference type="Proteomes" id="UP000256424">
    <property type="component" value="Unassembled WGS sequence"/>
</dbReference>
<name>A0A3D8J223_9HELI</name>
<evidence type="ECO:0000313" key="2">
    <source>
        <dbReference type="Proteomes" id="UP000256424"/>
    </source>
</evidence>
<dbReference type="AlphaFoldDB" id="A0A3D8J223"/>
<sequence length="321" mass="35747">MRHSLSNSYCRIFSLCSSLSLLFLWLFNSAFTIEAKDIAESFMRFMAKDNSYSCEGDRFKATCSAPKIMIANDSTSTTAIKNLKITTALNNKNASFHMSGNIQITDQEITATQKPFLPQRFQCSTQYSVQKVTMAQEINCQIDSSIYTLLLNNLLDIQSENFQSKNFDEIIDSLATISENTTEKELKNILSKFRVNPKQITIQLKGSKLGDSLFQAMKTTQPDMTRESYNSTIALGAAMIPASLAQFKEITSETNANLSKAGGAIADVLISRKESAKITLKRKTTTPLNFADLPAFIQKADSNIEYLLAILNDYQITSSTE</sequence>
<accession>A0A3D8J223</accession>
<dbReference type="EMBL" id="NXLW01000011">
    <property type="protein sequence ID" value="RDU71582.1"/>
    <property type="molecule type" value="Genomic_DNA"/>
</dbReference>
<keyword evidence="2" id="KW-1185">Reference proteome</keyword>
<gene>
    <name evidence="1" type="ORF">CQA66_06385</name>
</gene>